<sequence length="83" mass="9325">MKNKQRRKSSFTNNCICNVFNEALPGDVFFLVFKGLHFQTPQQTFVDYNSKTNCVTVQFDFNGTTQVALVDCDKIAGVIPGNI</sequence>
<reference evidence="1" key="1">
    <citation type="submission" date="2023-07" db="EMBL/GenBank/DDBJ databases">
        <title>Fictibacillus sp. isolated from freshwater pond.</title>
        <authorList>
            <person name="Kirdat K."/>
            <person name="Bhat A."/>
            <person name="Mourya A."/>
            <person name="Yadav A."/>
        </authorList>
    </citation>
    <scope>NUCLEOTIDE SEQUENCE</scope>
    <source>
        <strain evidence="1">NE201</strain>
    </source>
</reference>
<evidence type="ECO:0008006" key="3">
    <source>
        <dbReference type="Google" id="ProtNLM"/>
    </source>
</evidence>
<proteinExistence type="predicted"/>
<dbReference type="Proteomes" id="UP001172721">
    <property type="component" value="Unassembled WGS sequence"/>
</dbReference>
<protein>
    <recommendedName>
        <fullName evidence="3">DUF3992 domain-containing protein</fullName>
    </recommendedName>
</protein>
<comment type="caution">
    <text evidence="1">The sequence shown here is derived from an EMBL/GenBank/DDBJ whole genome shotgun (WGS) entry which is preliminary data.</text>
</comment>
<accession>A0ABT8I003</accession>
<gene>
    <name evidence="1" type="ORF">QYB97_17825</name>
</gene>
<organism evidence="1 2">
    <name type="scientific">Fictibacillus fluitans</name>
    <dbReference type="NCBI Taxonomy" id="3058422"/>
    <lineage>
        <taxon>Bacteria</taxon>
        <taxon>Bacillati</taxon>
        <taxon>Bacillota</taxon>
        <taxon>Bacilli</taxon>
        <taxon>Bacillales</taxon>
        <taxon>Fictibacillaceae</taxon>
        <taxon>Fictibacillus</taxon>
    </lineage>
</organism>
<evidence type="ECO:0000313" key="1">
    <source>
        <dbReference type="EMBL" id="MDN4526347.1"/>
    </source>
</evidence>
<dbReference type="RefSeq" id="WP_301167370.1">
    <property type="nucleotide sequence ID" value="NZ_JAUHTR010000010.1"/>
</dbReference>
<dbReference type="EMBL" id="JAUHTR010000010">
    <property type="protein sequence ID" value="MDN4526347.1"/>
    <property type="molecule type" value="Genomic_DNA"/>
</dbReference>
<keyword evidence="2" id="KW-1185">Reference proteome</keyword>
<evidence type="ECO:0000313" key="2">
    <source>
        <dbReference type="Proteomes" id="UP001172721"/>
    </source>
</evidence>
<name>A0ABT8I003_9BACL</name>